<feature type="region of interest" description="Disordered" evidence="1">
    <location>
        <begin position="328"/>
        <end position="375"/>
    </location>
</feature>
<evidence type="ECO:0000313" key="2">
    <source>
        <dbReference type="EMBL" id="GIL74705.1"/>
    </source>
</evidence>
<dbReference type="OrthoDB" id="513406at2759"/>
<dbReference type="Proteomes" id="UP000747110">
    <property type="component" value="Unassembled WGS sequence"/>
</dbReference>
<sequence>MTSLANWKCLKSVRADNARLHCKPASTGRYIKCIKCSVYDEKVAAQQLFTQPFDLLLAKTSSGGTETLQVLEGGDGATFTALWKGHVLRLTAMHDYANEESWTTERIGAYPLAGSDLVRAFPSLQGRLLEDLHSHSGAPEPVLTSLSNAYSLTQLQKEVAENASFWCDGTRPGAPEKTAMQSLTLTAGELVSLMQGKRGVVIVQLWNGFDRSRGQPVYDPWVVDLLEAALRTPGVRAVPSVAPGGVGLTAVLFADKEPWNVWGPHLASFGCQANAVAGSAYYKVLIGKILGYSDENIYGYVRSVGGGLTPDVISQVDADLKKLSKAKPKLPWNREGSRGKKATGNSAAAAAAAGNSAAVKSPGSQRRGGSGGGPR</sequence>
<protein>
    <submittedName>
        <fullName evidence="2">Uncharacterized protein</fullName>
    </submittedName>
</protein>
<gene>
    <name evidence="2" type="ORF">Vretifemale_4644</name>
</gene>
<proteinExistence type="predicted"/>
<feature type="compositionally biased region" description="Low complexity" evidence="1">
    <location>
        <begin position="344"/>
        <end position="365"/>
    </location>
</feature>
<feature type="compositionally biased region" description="Gly residues" evidence="1">
    <location>
        <begin position="366"/>
        <end position="375"/>
    </location>
</feature>
<comment type="caution">
    <text evidence="2">The sequence shown here is derived from an EMBL/GenBank/DDBJ whole genome shotgun (WGS) entry which is preliminary data.</text>
</comment>
<evidence type="ECO:0000256" key="1">
    <source>
        <dbReference type="SAM" id="MobiDB-lite"/>
    </source>
</evidence>
<keyword evidence="3" id="KW-1185">Reference proteome</keyword>
<dbReference type="EMBL" id="BNCP01000006">
    <property type="protein sequence ID" value="GIL74705.1"/>
    <property type="molecule type" value="Genomic_DNA"/>
</dbReference>
<dbReference type="AlphaFoldDB" id="A0A8J4D6A8"/>
<organism evidence="2 3">
    <name type="scientific">Volvox reticuliferus</name>
    <dbReference type="NCBI Taxonomy" id="1737510"/>
    <lineage>
        <taxon>Eukaryota</taxon>
        <taxon>Viridiplantae</taxon>
        <taxon>Chlorophyta</taxon>
        <taxon>core chlorophytes</taxon>
        <taxon>Chlorophyceae</taxon>
        <taxon>CS clade</taxon>
        <taxon>Chlamydomonadales</taxon>
        <taxon>Volvocaceae</taxon>
        <taxon>Volvox</taxon>
    </lineage>
</organism>
<reference evidence="2" key="1">
    <citation type="journal article" date="2021" name="Proc. Natl. Acad. Sci. U.S.A.">
        <title>Three genomes in the algal genus Volvox reveal the fate of a haploid sex-determining region after a transition to homothallism.</title>
        <authorList>
            <person name="Yamamoto K."/>
            <person name="Hamaji T."/>
            <person name="Kawai-Toyooka H."/>
            <person name="Matsuzaki R."/>
            <person name="Takahashi F."/>
            <person name="Nishimura Y."/>
            <person name="Kawachi M."/>
            <person name="Noguchi H."/>
            <person name="Minakuchi Y."/>
            <person name="Umen J.G."/>
            <person name="Toyoda A."/>
            <person name="Nozaki H."/>
        </authorList>
    </citation>
    <scope>NUCLEOTIDE SEQUENCE</scope>
    <source>
        <strain evidence="2">NIES-3786</strain>
    </source>
</reference>
<evidence type="ECO:0000313" key="3">
    <source>
        <dbReference type="Proteomes" id="UP000747110"/>
    </source>
</evidence>
<accession>A0A8J4D6A8</accession>
<name>A0A8J4D6A8_9CHLO</name>